<name>A0AAE1LJS1_9NEOP</name>
<dbReference type="GO" id="GO:0007389">
    <property type="term" value="P:pattern specification process"/>
    <property type="evidence" value="ECO:0007669"/>
    <property type="project" value="TreeGrafter"/>
</dbReference>
<dbReference type="Proteomes" id="UP001219518">
    <property type="component" value="Unassembled WGS sequence"/>
</dbReference>
<accession>A0AAE1LJS1</accession>
<feature type="compositionally biased region" description="Low complexity" evidence="3">
    <location>
        <begin position="648"/>
        <end position="668"/>
    </location>
</feature>
<reference evidence="4" key="2">
    <citation type="journal article" date="2023" name="BMC Genomics">
        <title>Pest status, molecular evolution, and epigenetic factors derived from the genome assembly of Frankliniella fusca, a thysanopteran phytovirus vector.</title>
        <authorList>
            <person name="Catto M.A."/>
            <person name="Labadie P.E."/>
            <person name="Jacobson A.L."/>
            <person name="Kennedy G.G."/>
            <person name="Srinivasan R."/>
            <person name="Hunt B.G."/>
        </authorList>
    </citation>
    <scope>NUCLEOTIDE SEQUENCE</scope>
    <source>
        <strain evidence="4">PL_HMW_Pooled</strain>
    </source>
</reference>
<dbReference type="AlphaFoldDB" id="A0AAE1LJS1"/>
<dbReference type="GO" id="GO:0005634">
    <property type="term" value="C:nucleus"/>
    <property type="evidence" value="ECO:0007669"/>
    <property type="project" value="TreeGrafter"/>
</dbReference>
<protein>
    <submittedName>
        <fullName evidence="4">Protein cramped-like</fullName>
    </submittedName>
</protein>
<feature type="region of interest" description="Disordered" evidence="3">
    <location>
        <begin position="683"/>
        <end position="733"/>
    </location>
</feature>
<reference evidence="4" key="1">
    <citation type="submission" date="2021-07" db="EMBL/GenBank/DDBJ databases">
        <authorList>
            <person name="Catto M.A."/>
            <person name="Jacobson A."/>
            <person name="Kennedy G."/>
            <person name="Labadie P."/>
            <person name="Hunt B.G."/>
            <person name="Srinivasan R."/>
        </authorList>
    </citation>
    <scope>NUCLEOTIDE SEQUENCE</scope>
    <source>
        <strain evidence="4">PL_HMW_Pooled</strain>
        <tissue evidence="4">Head</tissue>
    </source>
</reference>
<feature type="region of interest" description="Disordered" evidence="3">
    <location>
        <begin position="235"/>
        <end position="292"/>
    </location>
</feature>
<keyword evidence="1" id="KW-0238">DNA-binding</keyword>
<feature type="region of interest" description="Disordered" evidence="3">
    <location>
        <begin position="646"/>
        <end position="669"/>
    </location>
</feature>
<keyword evidence="2" id="KW-0539">Nucleus</keyword>
<evidence type="ECO:0000256" key="3">
    <source>
        <dbReference type="SAM" id="MobiDB-lite"/>
    </source>
</evidence>
<dbReference type="GO" id="GO:0003677">
    <property type="term" value="F:DNA binding"/>
    <property type="evidence" value="ECO:0007669"/>
    <property type="project" value="UniProtKB-KW"/>
</dbReference>
<keyword evidence="5" id="KW-1185">Reference proteome</keyword>
<organism evidence="4 5">
    <name type="scientific">Frankliniella fusca</name>
    <dbReference type="NCBI Taxonomy" id="407009"/>
    <lineage>
        <taxon>Eukaryota</taxon>
        <taxon>Metazoa</taxon>
        <taxon>Ecdysozoa</taxon>
        <taxon>Arthropoda</taxon>
        <taxon>Hexapoda</taxon>
        <taxon>Insecta</taxon>
        <taxon>Pterygota</taxon>
        <taxon>Neoptera</taxon>
        <taxon>Paraneoptera</taxon>
        <taxon>Thysanoptera</taxon>
        <taxon>Terebrantia</taxon>
        <taxon>Thripoidea</taxon>
        <taxon>Thripidae</taxon>
        <taxon>Frankliniella</taxon>
    </lineage>
</organism>
<sequence>MCETMRENGSVSEKNSLKLNELIYRGFTTIRVRGKNIRVKTPICRALRKLNQQEDLAEDLKLPARVTVELRPRTNEAWARVQATAQNPRVQTLLPLQRRLSTLLTFLEQRWQPHTLKHCERLQSQLNDVTANIEPSCEPSSTASNTDIGVSSTVAHLDGKRNSSDVNMVVGFGLKKDLRKTLHILRIAPKSNATITPITFNLSEYFTSSRLSLNSHEGRLGNHAAEQLFNSMLHASNKGCGRRGTKRQRNDSSSEKKREQQATQLHIDSSPEKSKDGSQSGAFVSVETEDDKPSCPFQLFGSGINLDAGSSSVDCAHGEGKINGESVKLSSKTSGNKEDSDNVHAGSSVIIGNFQENAGCSLNHPTNVAKSNEEVINRIRSGWTVDNANAVTIGELYLMFGSDSKVKMEYWWEERQQNSAAENTPAVPADSQLLDDKSSLEGVIGQKDQISPSNQLSLPLRKLLSLAKMCSSQAKCPCGHVCNGAPKSNVSKNKVTRPSRGNLEIDKVLNHELPSESHTVPPKITSPSLNDGPFRRPLMPSPHFKPPPRPGTADAFKAQLEKFRPRGCNRRGRPASVKKNVVVPRILPLLPKAPQNQSLLTFQVLPQNTSMPGDFLPIAQSPSILNFTPTSSSNLLQSIPQYAHKISESSSQVTTTTTSAAGLSNSNTHSKVTDAEINISMPDLCEAPSGTKSKPPVLMQEQSNKNKDQPHQPSHLVQDLFPPTLDTPVSSPPSISNLLDLSLPCELSLNSGPLLETNFSGLLSSSVVSASPPPASPSTLLKEDENQWLNAEDFSLSSFLGHLESPMKANPEPLHAGSQQTSITSDVETHMQCLMTETSLDYVAKFADLAAQMASDGASKN</sequence>
<proteinExistence type="predicted"/>
<dbReference type="PANTHER" id="PTHR21677">
    <property type="entry name" value="CRAMPED PROTEIN"/>
    <property type="match status" value="1"/>
</dbReference>
<feature type="region of interest" description="Disordered" evidence="3">
    <location>
        <begin position="513"/>
        <end position="533"/>
    </location>
</feature>
<dbReference type="GO" id="GO:0003682">
    <property type="term" value="F:chromatin binding"/>
    <property type="evidence" value="ECO:0007669"/>
    <property type="project" value="InterPro"/>
</dbReference>
<evidence type="ECO:0000313" key="4">
    <source>
        <dbReference type="EMBL" id="KAK3920677.1"/>
    </source>
</evidence>
<dbReference type="EMBL" id="JAHWGI010001016">
    <property type="protein sequence ID" value="KAK3920677.1"/>
    <property type="molecule type" value="Genomic_DNA"/>
</dbReference>
<evidence type="ECO:0000313" key="5">
    <source>
        <dbReference type="Proteomes" id="UP001219518"/>
    </source>
</evidence>
<feature type="compositionally biased region" description="Basic and acidic residues" evidence="3">
    <location>
        <begin position="248"/>
        <end position="260"/>
    </location>
</feature>
<dbReference type="InterPro" id="IPR055315">
    <property type="entry name" value="Cramped-like"/>
</dbReference>
<gene>
    <name evidence="4" type="ORF">KUF71_009934</name>
</gene>
<evidence type="ECO:0000256" key="2">
    <source>
        <dbReference type="ARBA" id="ARBA00023242"/>
    </source>
</evidence>
<evidence type="ECO:0000256" key="1">
    <source>
        <dbReference type="ARBA" id="ARBA00023125"/>
    </source>
</evidence>
<comment type="caution">
    <text evidence="4">The sequence shown here is derived from an EMBL/GenBank/DDBJ whole genome shotgun (WGS) entry which is preliminary data.</text>
</comment>
<dbReference type="PANTHER" id="PTHR21677:SF1">
    <property type="entry name" value="PROTEIN CRAMPED-LIKE"/>
    <property type="match status" value="1"/>
</dbReference>